<dbReference type="KEGG" id="vg:9861492"/>
<proteinExistence type="predicted"/>
<name>E1A2I2_9CAUD</name>
<sequence>MLSHDVFSVFRFDVAIITGSCLDASTFEKKNPAEAGFLINGV</sequence>
<evidence type="ECO:0000313" key="2">
    <source>
        <dbReference type="Proteomes" id="UP000002236"/>
    </source>
</evidence>
<reference evidence="1 2" key="1">
    <citation type="journal article" date="2012" name="Vet. Microbiol.">
        <title>Complete genome sequence and characterization of a broad-host range T4-like bacteriophage phiAS5 infecting Aeromonas salmonicida subsp. salmonicida.</title>
        <authorList>
            <person name="Kim J.H."/>
            <person name="Son J.S."/>
            <person name="Choi Y.J."/>
            <person name="Choresca C.H.Jr."/>
            <person name="Shin S.P."/>
            <person name="Han J.E."/>
            <person name="Jun J.W."/>
            <person name="Park S.C."/>
        </authorList>
    </citation>
    <scope>NUCLEOTIDE SEQUENCE [LARGE SCALE GENOMIC DNA]</scope>
</reference>
<dbReference type="GeneID" id="9861492"/>
<dbReference type="RefSeq" id="YP_003969374.1">
    <property type="nucleotide sequence ID" value="NC_014636.1"/>
</dbReference>
<dbReference type="Proteomes" id="UP000002236">
    <property type="component" value="Segment"/>
</dbReference>
<gene>
    <name evidence="1" type="ORF">phiAS5_ORF0085</name>
</gene>
<organism evidence="1 2">
    <name type="scientific">Aeromonas phage phiAS5</name>
    <dbReference type="NCBI Taxonomy" id="879630"/>
    <lineage>
        <taxon>Viruses</taxon>
        <taxon>Duplodnaviria</taxon>
        <taxon>Heunggongvirae</taxon>
        <taxon>Uroviricota</taxon>
        <taxon>Caudoviricetes</taxon>
        <taxon>Pantevenvirales</taxon>
        <taxon>Straboviridae</taxon>
        <taxon>Chrysonvirus</taxon>
        <taxon>Chrysonvirus as5</taxon>
    </lineage>
</organism>
<accession>E1A2I2</accession>
<keyword evidence="2" id="KW-1185">Reference proteome</keyword>
<evidence type="ECO:0000313" key="1">
    <source>
        <dbReference type="EMBL" id="ADM79928.1"/>
    </source>
</evidence>
<dbReference type="EMBL" id="HM452126">
    <property type="protein sequence ID" value="ADM79928.1"/>
    <property type="molecule type" value="Genomic_DNA"/>
</dbReference>
<protein>
    <submittedName>
        <fullName evidence="1">Uncharacterized protein</fullName>
    </submittedName>
</protein>